<evidence type="ECO:0000313" key="3">
    <source>
        <dbReference type="Proteomes" id="UP000037751"/>
    </source>
</evidence>
<feature type="compositionally biased region" description="Basic and acidic residues" evidence="1">
    <location>
        <begin position="111"/>
        <end position="125"/>
    </location>
</feature>
<reference evidence="2 3" key="1">
    <citation type="submission" date="2015-07" db="EMBL/GenBank/DDBJ databases">
        <title>Draft Genome Sequence of Malassezia furfur CBS1878 and Malassezia pachydermatis CBS1879.</title>
        <authorList>
            <person name="Triana S."/>
            <person name="Ohm R."/>
            <person name="Gonzalez A."/>
            <person name="DeCock H."/>
            <person name="Restrepo S."/>
            <person name="Celis A."/>
        </authorList>
    </citation>
    <scope>NUCLEOTIDE SEQUENCE [LARGE SCALE GENOMIC DNA]</scope>
    <source>
        <strain evidence="2 3">CBS 1879</strain>
    </source>
</reference>
<feature type="compositionally biased region" description="Pro residues" evidence="1">
    <location>
        <begin position="8"/>
        <end position="19"/>
    </location>
</feature>
<feature type="compositionally biased region" description="Pro residues" evidence="1">
    <location>
        <begin position="201"/>
        <end position="211"/>
    </location>
</feature>
<feature type="region of interest" description="Disordered" evidence="1">
    <location>
        <begin position="1"/>
        <end position="30"/>
    </location>
</feature>
<dbReference type="GeneID" id="28726839"/>
<sequence>MSEAFPNPYDPPGPTPPAPSANVDAEDEQLSRALRESLALEEAEKQRRWAEEQAELEAAIRASERDHAQQQRAWAEHQKKEKEILVQSKQEAYRDQRRREAERQRHALLEMEIMEQSRREHEAHMRAYTPSLRDSASDTGAHLDMESLLWLQHCGSVSASSSGGRSQAASVPTAAAAAAAEWDAPPQYESVMPNPYTDAEPPAPATIPAPLPTETEAAADAPRTSPARAAAPGPTSVSTPTDDATTPQARAPLTRYEQMFGRYEEDDDGGDEWDASSSSSSSSSSHASANARNETVSAPSDEPLAAPPKYECAIRSTATSSPTQQPTSASVESHSAAPTRRPPSAAPSMASTQASVPVAPTSPAAPEAAVAAVADESAARPYPPEYQDGQPALRGVQFGTAMHPYALELGTPQGVALYPALDLAMAPHTPSAMDSVYFPHTIDLDQGRPYFVLRAYSWKVLLQAMAWHGNARVCSARGRLYMHVAMMIPHRADLAPFAAPCMVMLALSAQPTSITQAPALQAYVTKRHASVTLISLVPHPLALPTDLVTLAQSLFSAPQLSTAPALRDLRQLIARQEEWLEARRHAIQAQATSDEGSVLEQRFLRHQLSLLQHPVLPPDAVDVDGAHREHLRDRVRRTFARWNSAPVASDDDLTAWITPYPLDATS</sequence>
<feature type="region of interest" description="Disordered" evidence="1">
    <location>
        <begin position="61"/>
        <end position="81"/>
    </location>
</feature>
<feature type="region of interest" description="Disordered" evidence="1">
    <location>
        <begin position="187"/>
        <end position="362"/>
    </location>
</feature>
<evidence type="ECO:0000313" key="2">
    <source>
        <dbReference type="EMBL" id="KOS12991.1"/>
    </source>
</evidence>
<keyword evidence="3" id="KW-1185">Reference proteome</keyword>
<dbReference type="EMBL" id="LGAV01000008">
    <property type="protein sequence ID" value="KOS12991.1"/>
    <property type="molecule type" value="Genomic_DNA"/>
</dbReference>
<dbReference type="STRING" id="77020.A0A0M8MSY2"/>
<name>A0A0M8MSY2_9BASI</name>
<protein>
    <submittedName>
        <fullName evidence="2">Uncharacterized protein</fullName>
    </submittedName>
</protein>
<feature type="compositionally biased region" description="Low complexity" evidence="1">
    <location>
        <begin position="212"/>
        <end position="236"/>
    </location>
</feature>
<feature type="compositionally biased region" description="Low complexity" evidence="1">
    <location>
        <begin position="346"/>
        <end position="362"/>
    </location>
</feature>
<feature type="compositionally biased region" description="Low complexity" evidence="1">
    <location>
        <begin position="316"/>
        <end position="339"/>
    </location>
</feature>
<dbReference type="OrthoDB" id="2529379at2759"/>
<feature type="compositionally biased region" description="Low complexity" evidence="1">
    <location>
        <begin position="275"/>
        <end position="289"/>
    </location>
</feature>
<dbReference type="AlphaFoldDB" id="A0A0M8MSY2"/>
<accession>A0A0M8MSY2</accession>
<evidence type="ECO:0000256" key="1">
    <source>
        <dbReference type="SAM" id="MobiDB-lite"/>
    </source>
</evidence>
<organism evidence="2 3">
    <name type="scientific">Malassezia pachydermatis</name>
    <dbReference type="NCBI Taxonomy" id="77020"/>
    <lineage>
        <taxon>Eukaryota</taxon>
        <taxon>Fungi</taxon>
        <taxon>Dikarya</taxon>
        <taxon>Basidiomycota</taxon>
        <taxon>Ustilaginomycotina</taxon>
        <taxon>Malasseziomycetes</taxon>
        <taxon>Malasseziales</taxon>
        <taxon>Malasseziaceae</taxon>
        <taxon>Malassezia</taxon>
    </lineage>
</organism>
<feature type="compositionally biased region" description="Basic and acidic residues" evidence="1">
    <location>
        <begin position="62"/>
        <end position="81"/>
    </location>
</feature>
<dbReference type="RefSeq" id="XP_017990623.1">
    <property type="nucleotide sequence ID" value="XM_018134964.1"/>
</dbReference>
<comment type="caution">
    <text evidence="2">The sequence shown here is derived from an EMBL/GenBank/DDBJ whole genome shotgun (WGS) entry which is preliminary data.</text>
</comment>
<feature type="region of interest" description="Disordered" evidence="1">
    <location>
        <begin position="111"/>
        <end position="138"/>
    </location>
</feature>
<dbReference type="VEuPathDB" id="FungiDB:Malapachy_0445"/>
<feature type="compositionally biased region" description="Acidic residues" evidence="1">
    <location>
        <begin position="264"/>
        <end position="274"/>
    </location>
</feature>
<dbReference type="Proteomes" id="UP000037751">
    <property type="component" value="Unassembled WGS sequence"/>
</dbReference>
<feature type="compositionally biased region" description="Polar residues" evidence="1">
    <location>
        <begin position="237"/>
        <end position="248"/>
    </location>
</feature>
<gene>
    <name evidence="2" type="ORF">Malapachy_0445</name>
</gene>
<proteinExistence type="predicted"/>